<sequence>MEATYQALAARILQKWAEKRSSEGDKARLLIVLAGPPGSGKTTIANRVVERITALPSGPSIMAISADGFHLSLAALRALPNAAEALARRGAPWTFDGAAVVALVRSLRSNQATVICPTFDHAVKDPVVNGLAVEPEVQVCLLEGNYLLCDEAPWGDVARSVDDRWLVKVDGILARERVARRHVHAGIEDTMEKAYKRAEENDLVNGAYVARHSEGRYDVLVESIEEAA</sequence>
<dbReference type="SUPFAM" id="SSF52540">
    <property type="entry name" value="P-loop containing nucleoside triphosphate hydrolases"/>
    <property type="match status" value="1"/>
</dbReference>
<name>A0A084AGH5_STACB</name>
<gene>
    <name evidence="1" type="ORF">S7711_08464</name>
</gene>
<proteinExistence type="predicted"/>
<evidence type="ECO:0000313" key="2">
    <source>
        <dbReference type="Proteomes" id="UP000028045"/>
    </source>
</evidence>
<accession>A0A084AGH5</accession>
<dbReference type="InterPro" id="IPR027417">
    <property type="entry name" value="P-loop_NTPase"/>
</dbReference>
<dbReference type="AlphaFoldDB" id="A0A084AGH5"/>
<dbReference type="PANTHER" id="PTHR10285">
    <property type="entry name" value="URIDINE KINASE"/>
    <property type="match status" value="1"/>
</dbReference>
<keyword evidence="2" id="KW-1185">Reference proteome</keyword>
<evidence type="ECO:0000313" key="1">
    <source>
        <dbReference type="EMBL" id="KEY64404.1"/>
    </source>
</evidence>
<dbReference type="Gene3D" id="3.40.50.300">
    <property type="entry name" value="P-loop containing nucleotide triphosphate hydrolases"/>
    <property type="match status" value="2"/>
</dbReference>
<reference evidence="1 2" key="1">
    <citation type="journal article" date="2014" name="BMC Genomics">
        <title>Comparative genome sequencing reveals chemotype-specific gene clusters in the toxigenic black mold Stachybotrys.</title>
        <authorList>
            <person name="Semeiks J."/>
            <person name="Borek D."/>
            <person name="Otwinowski Z."/>
            <person name="Grishin N.V."/>
        </authorList>
    </citation>
    <scope>NUCLEOTIDE SEQUENCE [LARGE SCALE GENOMIC DNA]</scope>
    <source>
        <strain evidence="2">CBS 109288 / IBT 7711</strain>
    </source>
</reference>
<dbReference type="HOGENOM" id="CLU_067202_1_1_1"/>
<dbReference type="Proteomes" id="UP000028045">
    <property type="component" value="Unassembled WGS sequence"/>
</dbReference>
<evidence type="ECO:0008006" key="3">
    <source>
        <dbReference type="Google" id="ProtNLM"/>
    </source>
</evidence>
<dbReference type="EMBL" id="KL648739">
    <property type="protein sequence ID" value="KEY64404.1"/>
    <property type="molecule type" value="Genomic_DNA"/>
</dbReference>
<dbReference type="OrthoDB" id="6362633at2759"/>
<protein>
    <recommendedName>
        <fullName evidence="3">Phosphoribulokinase/uridine kinase domain-containing protein</fullName>
    </recommendedName>
</protein>
<organism evidence="1 2">
    <name type="scientific">Stachybotrys chartarum (strain CBS 109288 / IBT 7711)</name>
    <name type="common">Toxic black mold</name>
    <name type="synonym">Stilbospora chartarum</name>
    <dbReference type="NCBI Taxonomy" id="1280523"/>
    <lineage>
        <taxon>Eukaryota</taxon>
        <taxon>Fungi</taxon>
        <taxon>Dikarya</taxon>
        <taxon>Ascomycota</taxon>
        <taxon>Pezizomycotina</taxon>
        <taxon>Sordariomycetes</taxon>
        <taxon>Hypocreomycetidae</taxon>
        <taxon>Hypocreales</taxon>
        <taxon>Stachybotryaceae</taxon>
        <taxon>Stachybotrys</taxon>
    </lineage>
</organism>